<dbReference type="RefSeq" id="WP_035629987.1">
    <property type="nucleotide sequence ID" value="NZ_AVCS01000009.1"/>
</dbReference>
<feature type="transmembrane region" description="Helical" evidence="1">
    <location>
        <begin position="44"/>
        <end position="63"/>
    </location>
</feature>
<sequence length="71" mass="8004">MKSNLIKIYIFSILFMSDFAMFAQPGTDDGGGGLEDEDPPVAPINSKLFWLVLFGIILAFNFFRKRKNKTA</sequence>
<evidence type="ECO:0000256" key="1">
    <source>
        <dbReference type="SAM" id="Phobius"/>
    </source>
</evidence>
<accession>A0A0A2MXH2</accession>
<evidence type="ECO:0008006" key="4">
    <source>
        <dbReference type="Google" id="ProtNLM"/>
    </source>
</evidence>
<feature type="transmembrane region" description="Helical" evidence="1">
    <location>
        <begin position="7"/>
        <end position="24"/>
    </location>
</feature>
<dbReference type="Proteomes" id="UP000030149">
    <property type="component" value="Unassembled WGS sequence"/>
</dbReference>
<name>A0A0A2MXH2_9FLAO</name>
<proteinExistence type="predicted"/>
<keyword evidence="3" id="KW-1185">Reference proteome</keyword>
<dbReference type="OrthoDB" id="1375790at2"/>
<dbReference type="EMBL" id="JRLZ01000004">
    <property type="protein sequence ID" value="KGO96301.1"/>
    <property type="molecule type" value="Genomic_DNA"/>
</dbReference>
<dbReference type="AlphaFoldDB" id="A0A0A2MXH2"/>
<dbReference type="PATRIC" id="fig|1107311.5.peg.2226"/>
<gene>
    <name evidence="2" type="ORF">Q767_05120</name>
</gene>
<reference evidence="2 3" key="2">
    <citation type="journal article" date="2015" name="Stand. Genomic Sci.">
        <title>High quality draft genomic sequence of Flavobacterium enshiense DK69(T) and comparison among Flavobacterium genomes.</title>
        <authorList>
            <person name="Zeng Z."/>
            <person name="Chen C."/>
            <person name="Du H."/>
            <person name="Wang G."/>
            <person name="Li M."/>
        </authorList>
    </citation>
    <scope>NUCLEOTIDE SEQUENCE [LARGE SCALE GENOMIC DNA]</scope>
    <source>
        <strain evidence="2 3">DK69</strain>
    </source>
</reference>
<keyword evidence="1" id="KW-1133">Transmembrane helix</keyword>
<keyword evidence="1" id="KW-0472">Membrane</keyword>
<evidence type="ECO:0000313" key="3">
    <source>
        <dbReference type="Proteomes" id="UP000030149"/>
    </source>
</evidence>
<dbReference type="eggNOG" id="ENOG5032GPF">
    <property type="taxonomic scope" value="Bacteria"/>
</dbReference>
<protein>
    <recommendedName>
        <fullName evidence="4">Signal peptidase</fullName>
    </recommendedName>
</protein>
<evidence type="ECO:0000313" key="2">
    <source>
        <dbReference type="EMBL" id="KGO96301.1"/>
    </source>
</evidence>
<keyword evidence="1" id="KW-0812">Transmembrane</keyword>
<organism evidence="2 3">
    <name type="scientific">Flavobacterium enshiense DK69</name>
    <dbReference type="NCBI Taxonomy" id="1107311"/>
    <lineage>
        <taxon>Bacteria</taxon>
        <taxon>Pseudomonadati</taxon>
        <taxon>Bacteroidota</taxon>
        <taxon>Flavobacteriia</taxon>
        <taxon>Flavobacteriales</taxon>
        <taxon>Flavobacteriaceae</taxon>
        <taxon>Flavobacterium</taxon>
    </lineage>
</organism>
<reference evidence="3" key="1">
    <citation type="submission" date="2013-09" db="EMBL/GenBank/DDBJ databases">
        <authorList>
            <person name="Zeng Z."/>
            <person name="Chen C."/>
        </authorList>
    </citation>
    <scope>NUCLEOTIDE SEQUENCE [LARGE SCALE GENOMIC DNA]</scope>
    <source>
        <strain evidence="3">DK69</strain>
    </source>
</reference>
<comment type="caution">
    <text evidence="2">The sequence shown here is derived from an EMBL/GenBank/DDBJ whole genome shotgun (WGS) entry which is preliminary data.</text>
</comment>